<accession>A0A5B7ECD3</accession>
<protein>
    <submittedName>
        <fullName evidence="1">Uncharacterized protein</fullName>
    </submittedName>
</protein>
<comment type="caution">
    <text evidence="1">The sequence shown here is derived from an EMBL/GenBank/DDBJ whole genome shotgun (WGS) entry which is preliminary data.</text>
</comment>
<dbReference type="EMBL" id="VSRR010002355">
    <property type="protein sequence ID" value="MPC31035.1"/>
    <property type="molecule type" value="Genomic_DNA"/>
</dbReference>
<organism evidence="1 2">
    <name type="scientific">Portunus trituberculatus</name>
    <name type="common">Swimming crab</name>
    <name type="synonym">Neptunus trituberculatus</name>
    <dbReference type="NCBI Taxonomy" id="210409"/>
    <lineage>
        <taxon>Eukaryota</taxon>
        <taxon>Metazoa</taxon>
        <taxon>Ecdysozoa</taxon>
        <taxon>Arthropoda</taxon>
        <taxon>Crustacea</taxon>
        <taxon>Multicrustacea</taxon>
        <taxon>Malacostraca</taxon>
        <taxon>Eumalacostraca</taxon>
        <taxon>Eucarida</taxon>
        <taxon>Decapoda</taxon>
        <taxon>Pleocyemata</taxon>
        <taxon>Brachyura</taxon>
        <taxon>Eubrachyura</taxon>
        <taxon>Portunoidea</taxon>
        <taxon>Portunidae</taxon>
        <taxon>Portuninae</taxon>
        <taxon>Portunus</taxon>
    </lineage>
</organism>
<evidence type="ECO:0000313" key="2">
    <source>
        <dbReference type="Proteomes" id="UP000324222"/>
    </source>
</evidence>
<reference evidence="1 2" key="1">
    <citation type="submission" date="2019-05" db="EMBL/GenBank/DDBJ databases">
        <title>Another draft genome of Portunus trituberculatus and its Hox gene families provides insights of decapod evolution.</title>
        <authorList>
            <person name="Jeong J.-H."/>
            <person name="Song I."/>
            <person name="Kim S."/>
            <person name="Choi T."/>
            <person name="Kim D."/>
            <person name="Ryu S."/>
            <person name="Kim W."/>
        </authorList>
    </citation>
    <scope>NUCLEOTIDE SEQUENCE [LARGE SCALE GENOMIC DNA]</scope>
    <source>
        <tissue evidence="1">Muscle</tissue>
    </source>
</reference>
<dbReference type="Proteomes" id="UP000324222">
    <property type="component" value="Unassembled WGS sequence"/>
</dbReference>
<evidence type="ECO:0000313" key="1">
    <source>
        <dbReference type="EMBL" id="MPC31035.1"/>
    </source>
</evidence>
<sequence>MMDMMAVGPMVMSLQLPRNMYTKQPMKAEYSPYCRGNNTARHTSSNPFLLSLLLFDIQSSWEEEEEEIEPKTTTITITMPTTITTK</sequence>
<keyword evidence="2" id="KW-1185">Reference proteome</keyword>
<dbReference type="AlphaFoldDB" id="A0A5B7ECD3"/>
<gene>
    <name evidence="1" type="ORF">E2C01_024310</name>
</gene>
<proteinExistence type="predicted"/>
<name>A0A5B7ECD3_PORTR</name>